<reference evidence="2" key="1">
    <citation type="submission" date="2013-09" db="EMBL/GenBank/DDBJ databases">
        <title>Corchorus olitorius genome sequencing.</title>
        <authorList>
            <person name="Alam M."/>
            <person name="Haque M.S."/>
            <person name="Islam M.S."/>
            <person name="Emdad E.M."/>
            <person name="Islam M.M."/>
            <person name="Ahmed B."/>
            <person name="Halim A."/>
            <person name="Hossen Q.M.M."/>
            <person name="Hossain M.Z."/>
            <person name="Ahmed R."/>
            <person name="Khan M.M."/>
            <person name="Islam R."/>
            <person name="Rashid M.M."/>
            <person name="Khan S.A."/>
            <person name="Rahman M.S."/>
            <person name="Alam M."/>
            <person name="Yahiya A.S."/>
            <person name="Khan M.S."/>
            <person name="Azam M.S."/>
            <person name="Haque T."/>
            <person name="Lashkar M.Z.H."/>
            <person name="Akhand A.I."/>
            <person name="Morshed G."/>
            <person name="Roy S."/>
            <person name="Uddin K.S."/>
            <person name="Rabeya T."/>
            <person name="Hossain A.S."/>
            <person name="Chowdhury A."/>
            <person name="Snigdha A.R."/>
            <person name="Mortoza M.S."/>
            <person name="Matin S.A."/>
            <person name="Hoque S.M.E."/>
            <person name="Islam M.K."/>
            <person name="Roy D.K."/>
            <person name="Haider R."/>
            <person name="Moosa M.M."/>
            <person name="Elias S.M."/>
            <person name="Hasan A.M."/>
            <person name="Jahan S."/>
            <person name="Shafiuddin M."/>
            <person name="Mahmood N."/>
            <person name="Shommy N.S."/>
        </authorList>
    </citation>
    <scope>NUCLEOTIDE SEQUENCE [LARGE SCALE GENOMIC DNA]</scope>
    <source>
        <strain evidence="2">cv. O-4</strain>
    </source>
</reference>
<evidence type="ECO:0000313" key="2">
    <source>
        <dbReference type="Proteomes" id="UP000187203"/>
    </source>
</evidence>
<evidence type="ECO:0000313" key="1">
    <source>
        <dbReference type="EMBL" id="OMP08418.1"/>
    </source>
</evidence>
<comment type="caution">
    <text evidence="1">The sequence shown here is derived from an EMBL/GenBank/DDBJ whole genome shotgun (WGS) entry which is preliminary data.</text>
</comment>
<proteinExistence type="predicted"/>
<accession>A0A1R3KN41</accession>
<protein>
    <submittedName>
        <fullName evidence="1">Uncharacterized protein</fullName>
    </submittedName>
</protein>
<dbReference type="EMBL" id="AWUE01012734">
    <property type="protein sequence ID" value="OMP08418.1"/>
    <property type="molecule type" value="Genomic_DNA"/>
</dbReference>
<name>A0A1R3KN41_9ROSI</name>
<dbReference type="AlphaFoldDB" id="A0A1R3KN41"/>
<sequence>MTAALLHRITQFAESAKIGLGREKNSCARVGGGTRYVSRIRLERNAELSWAIFVVNETRNRRDRCVAFVFSNSHYVVESLDHYVAESPDHHVAKSHDHHVAESHDHYVAESHDHYVAESHDHYVAM</sequence>
<keyword evidence="2" id="KW-1185">Reference proteome</keyword>
<organism evidence="1 2">
    <name type="scientific">Corchorus olitorius</name>
    <dbReference type="NCBI Taxonomy" id="93759"/>
    <lineage>
        <taxon>Eukaryota</taxon>
        <taxon>Viridiplantae</taxon>
        <taxon>Streptophyta</taxon>
        <taxon>Embryophyta</taxon>
        <taxon>Tracheophyta</taxon>
        <taxon>Spermatophyta</taxon>
        <taxon>Magnoliopsida</taxon>
        <taxon>eudicotyledons</taxon>
        <taxon>Gunneridae</taxon>
        <taxon>Pentapetalae</taxon>
        <taxon>rosids</taxon>
        <taxon>malvids</taxon>
        <taxon>Malvales</taxon>
        <taxon>Malvaceae</taxon>
        <taxon>Grewioideae</taxon>
        <taxon>Apeibeae</taxon>
        <taxon>Corchorus</taxon>
    </lineage>
</organism>
<gene>
    <name evidence="1" type="ORF">COLO4_06496</name>
</gene>
<dbReference type="Proteomes" id="UP000187203">
    <property type="component" value="Unassembled WGS sequence"/>
</dbReference>